<evidence type="ECO:0000313" key="5">
    <source>
        <dbReference type="EMBL" id="KAG2962439.1"/>
    </source>
</evidence>
<dbReference type="EMBL" id="MJFZ01001207">
    <property type="protein sequence ID" value="RAW22803.1"/>
    <property type="molecule type" value="Genomic_DNA"/>
</dbReference>
<dbReference type="EMBL" id="RCMI01001494">
    <property type="protein sequence ID" value="KAG2884470.1"/>
    <property type="molecule type" value="Genomic_DNA"/>
</dbReference>
<dbReference type="EMBL" id="RCML01001460">
    <property type="protein sequence ID" value="KAG2962439.1"/>
    <property type="molecule type" value="Genomic_DNA"/>
</dbReference>
<feature type="compositionally biased region" description="Basic and acidic residues" evidence="1">
    <location>
        <begin position="193"/>
        <end position="205"/>
    </location>
</feature>
<keyword evidence="8" id="KW-1185">Reference proteome</keyword>
<accession>A0A329RDM5</accession>
<reference evidence="2" key="2">
    <citation type="submission" date="2018-10" db="EMBL/GenBank/DDBJ databases">
        <title>Effector identification in a new, highly contiguous assembly of the strawberry crown rot pathogen Phytophthora cactorum.</title>
        <authorList>
            <person name="Armitage A.D."/>
            <person name="Nellist C.F."/>
            <person name="Bates H."/>
            <person name="Vickerstaff R.J."/>
            <person name="Harrison R.J."/>
        </authorList>
    </citation>
    <scope>NUCLEOTIDE SEQUENCE</scope>
    <source>
        <strain evidence="2">15-7</strain>
        <strain evidence="3">4032</strain>
        <strain evidence="4">4040</strain>
        <strain evidence="5">P415</strain>
        <strain evidence="6">P421</strain>
    </source>
</reference>
<dbReference type="Proteomes" id="UP000735874">
    <property type="component" value="Unassembled WGS sequence"/>
</dbReference>
<evidence type="ECO:0000313" key="8">
    <source>
        <dbReference type="Proteomes" id="UP000251314"/>
    </source>
</evidence>
<proteinExistence type="predicted"/>
<dbReference type="Proteomes" id="UP000774804">
    <property type="component" value="Unassembled WGS sequence"/>
</dbReference>
<evidence type="ECO:0000313" key="4">
    <source>
        <dbReference type="EMBL" id="KAG2895807.1"/>
    </source>
</evidence>
<evidence type="ECO:0000313" key="7">
    <source>
        <dbReference type="EMBL" id="RAW22803.1"/>
    </source>
</evidence>
<gene>
    <name evidence="7" type="ORF">PC110_g20760</name>
    <name evidence="2" type="ORF">PC113_g21548</name>
    <name evidence="3" type="ORF">PC115_g21324</name>
    <name evidence="4" type="ORF">PC117_g23155</name>
    <name evidence="5" type="ORF">PC118_g21428</name>
    <name evidence="6" type="ORF">PC129_g20890</name>
</gene>
<sequence length="267" mass="29454">MTREEVASRPFNRAAKRRAEEAQRQAAATTTGAVSTTFAVGVRDGGTTNNAAQGSLKEWSTDSEKERDTARRDNDVPGREHGEPGQQGPFRPRTRKTDEERTATGVSKDAARESLVAPCEARGTAAPREEARRRPQMVTWTTTPEWVMAKPETGITVPYQAGPERAGPIRGKDNTNWSTELSTTVRRGSTGENGKHDEVRRGEHGETLQLTDDEFEAAQKESRLVQRLLVGGEYRGRLVNRKHGLVVITTTDGDRVVLPPRPWAVAF</sequence>
<dbReference type="EMBL" id="RCMG01001419">
    <property type="protein sequence ID" value="KAG2827861.1"/>
    <property type="molecule type" value="Genomic_DNA"/>
</dbReference>
<dbReference type="VEuPathDB" id="FungiDB:PC110_g20760"/>
<name>A0A329RDM5_9STRA</name>
<protein>
    <submittedName>
        <fullName evidence="7">Uncharacterized protein</fullName>
    </submittedName>
</protein>
<dbReference type="OrthoDB" id="115956at2759"/>
<dbReference type="EMBL" id="RCMV01001558">
    <property type="protein sequence ID" value="KAG3208086.1"/>
    <property type="molecule type" value="Genomic_DNA"/>
</dbReference>
<feature type="compositionally biased region" description="Low complexity" evidence="1">
    <location>
        <begin position="24"/>
        <end position="42"/>
    </location>
</feature>
<dbReference type="Proteomes" id="UP000697107">
    <property type="component" value="Unassembled WGS sequence"/>
</dbReference>
<dbReference type="Proteomes" id="UP000736787">
    <property type="component" value="Unassembled WGS sequence"/>
</dbReference>
<evidence type="ECO:0000313" key="6">
    <source>
        <dbReference type="EMBL" id="KAG3208086.1"/>
    </source>
</evidence>
<dbReference type="AlphaFoldDB" id="A0A329RDM5"/>
<comment type="caution">
    <text evidence="7">The sequence shown here is derived from an EMBL/GenBank/DDBJ whole genome shotgun (WGS) entry which is preliminary data.</text>
</comment>
<dbReference type="Proteomes" id="UP000251314">
    <property type="component" value="Unassembled WGS sequence"/>
</dbReference>
<feature type="region of interest" description="Disordered" evidence="1">
    <location>
        <begin position="1"/>
        <end position="136"/>
    </location>
</feature>
<evidence type="ECO:0000313" key="2">
    <source>
        <dbReference type="EMBL" id="KAG2827861.1"/>
    </source>
</evidence>
<feature type="region of interest" description="Disordered" evidence="1">
    <location>
        <begin position="184"/>
        <end position="205"/>
    </location>
</feature>
<evidence type="ECO:0000256" key="1">
    <source>
        <dbReference type="SAM" id="MobiDB-lite"/>
    </source>
</evidence>
<dbReference type="EMBL" id="RCMK01001369">
    <property type="protein sequence ID" value="KAG2895807.1"/>
    <property type="molecule type" value="Genomic_DNA"/>
</dbReference>
<organism evidence="7 8">
    <name type="scientific">Phytophthora cactorum</name>
    <dbReference type="NCBI Taxonomy" id="29920"/>
    <lineage>
        <taxon>Eukaryota</taxon>
        <taxon>Sar</taxon>
        <taxon>Stramenopiles</taxon>
        <taxon>Oomycota</taxon>
        <taxon>Peronosporomycetes</taxon>
        <taxon>Peronosporales</taxon>
        <taxon>Peronosporaceae</taxon>
        <taxon>Phytophthora</taxon>
    </lineage>
</organism>
<dbReference type="Proteomes" id="UP000760860">
    <property type="component" value="Unassembled WGS sequence"/>
</dbReference>
<reference evidence="7 8" key="1">
    <citation type="submission" date="2018-01" db="EMBL/GenBank/DDBJ databases">
        <title>Draft genome of the strawberry crown rot pathogen Phytophthora cactorum.</title>
        <authorList>
            <person name="Armitage A.D."/>
            <person name="Lysoe E."/>
            <person name="Nellist C.F."/>
            <person name="Harrison R.J."/>
            <person name="Brurberg M.B."/>
        </authorList>
    </citation>
    <scope>NUCLEOTIDE SEQUENCE [LARGE SCALE GENOMIC DNA]</scope>
    <source>
        <strain evidence="7 8">10300</strain>
    </source>
</reference>
<evidence type="ECO:0000313" key="3">
    <source>
        <dbReference type="EMBL" id="KAG2884470.1"/>
    </source>
</evidence>
<feature type="compositionally biased region" description="Basic and acidic residues" evidence="1">
    <location>
        <begin position="59"/>
        <end position="83"/>
    </location>
</feature>